<dbReference type="GO" id="GO:0006397">
    <property type="term" value="P:mRNA processing"/>
    <property type="evidence" value="ECO:0007669"/>
    <property type="project" value="UniProtKB-KW"/>
</dbReference>
<dbReference type="Pfam" id="PF01207">
    <property type="entry name" value="Dus"/>
    <property type="match status" value="1"/>
</dbReference>
<comment type="catalytic activity">
    <reaction evidence="14">
        <text>5,6-dihydrouridine(20b) in tRNA + NAD(+) = uridine(20b) in tRNA + NADH + H(+)</text>
        <dbReference type="Rhea" id="RHEA:53352"/>
        <dbReference type="Rhea" id="RHEA-COMP:13537"/>
        <dbReference type="Rhea" id="RHEA-COMP:13538"/>
        <dbReference type="ChEBI" id="CHEBI:15378"/>
        <dbReference type="ChEBI" id="CHEBI:57540"/>
        <dbReference type="ChEBI" id="CHEBI:57945"/>
        <dbReference type="ChEBI" id="CHEBI:65315"/>
        <dbReference type="ChEBI" id="CHEBI:74443"/>
        <dbReference type="EC" id="1.3.1.90"/>
    </reaction>
    <physiologicalReaction direction="right-to-left" evidence="14">
        <dbReference type="Rhea" id="RHEA:53354"/>
    </physiologicalReaction>
</comment>
<dbReference type="Gene3D" id="3.20.20.70">
    <property type="entry name" value="Aldolase class I"/>
    <property type="match status" value="1"/>
</dbReference>
<keyword evidence="6" id="KW-0521">NADP</keyword>
<dbReference type="PROSITE" id="PS01136">
    <property type="entry name" value="UPF0034"/>
    <property type="match status" value="1"/>
</dbReference>
<evidence type="ECO:0000256" key="3">
    <source>
        <dbReference type="ARBA" id="ARBA00022643"/>
    </source>
</evidence>
<dbReference type="InterPro" id="IPR035587">
    <property type="entry name" value="DUS-like_FMN-bd"/>
</dbReference>
<evidence type="ECO:0000256" key="5">
    <source>
        <dbReference type="ARBA" id="ARBA00022694"/>
    </source>
</evidence>
<proteinExistence type="inferred from homology"/>
<protein>
    <recommendedName>
        <fullName evidence="18">tRNA-dihydrouridine(20a/20b) synthase [NAD(P)+]</fullName>
        <ecNumber evidence="17">1.3.1.90</ecNumber>
    </recommendedName>
    <alternativeName>
        <fullName evidence="19">tRNA-dihydrouridine synthase 4</fullName>
    </alternativeName>
</protein>
<comment type="catalytic activity">
    <reaction evidence="13">
        <text>5,6-dihydrouridine(20a) in tRNA + NAD(+) = uridine(20a) in tRNA + NADH + H(+)</text>
        <dbReference type="Rhea" id="RHEA:53348"/>
        <dbReference type="Rhea" id="RHEA-COMP:13535"/>
        <dbReference type="Rhea" id="RHEA-COMP:13536"/>
        <dbReference type="ChEBI" id="CHEBI:15378"/>
        <dbReference type="ChEBI" id="CHEBI:57540"/>
        <dbReference type="ChEBI" id="CHEBI:57945"/>
        <dbReference type="ChEBI" id="CHEBI:65315"/>
        <dbReference type="ChEBI" id="CHEBI:74443"/>
        <dbReference type="EC" id="1.3.1.90"/>
    </reaction>
    <physiologicalReaction direction="right-to-left" evidence="13">
        <dbReference type="Rhea" id="RHEA:53350"/>
    </physiologicalReaction>
</comment>
<keyword evidence="22" id="KW-1185">Reference proteome</keyword>
<evidence type="ECO:0000256" key="8">
    <source>
        <dbReference type="ARBA" id="ARBA00023027"/>
    </source>
</evidence>
<dbReference type="SUPFAM" id="SSF51395">
    <property type="entry name" value="FMN-linked oxidoreductases"/>
    <property type="match status" value="1"/>
</dbReference>
<comment type="cofactor">
    <cofactor evidence="1">
        <name>FMN</name>
        <dbReference type="ChEBI" id="CHEBI:58210"/>
    </cofactor>
</comment>
<name>A0A9P7Z452_9HELO</name>
<dbReference type="InterPro" id="IPR013785">
    <property type="entry name" value="Aldolase_TIM"/>
</dbReference>
<evidence type="ECO:0000256" key="1">
    <source>
        <dbReference type="ARBA" id="ARBA00001917"/>
    </source>
</evidence>
<evidence type="ECO:0000256" key="14">
    <source>
        <dbReference type="ARBA" id="ARBA00051932"/>
    </source>
</evidence>
<dbReference type="GO" id="GO:0050660">
    <property type="term" value="F:flavin adenine dinucleotide binding"/>
    <property type="evidence" value="ECO:0007669"/>
    <property type="project" value="InterPro"/>
</dbReference>
<keyword evidence="7" id="KW-0560">Oxidoreductase</keyword>
<evidence type="ECO:0000256" key="2">
    <source>
        <dbReference type="ARBA" id="ARBA00022630"/>
    </source>
</evidence>
<dbReference type="OrthoDB" id="9977870at2759"/>
<comment type="catalytic activity">
    <reaction evidence="11">
        <text>a 5,6-dihydrouridine in mRNA + NADP(+) = a uridine in mRNA + NADPH + H(+)</text>
        <dbReference type="Rhea" id="RHEA:69855"/>
        <dbReference type="Rhea" id="RHEA-COMP:14658"/>
        <dbReference type="Rhea" id="RHEA-COMP:17789"/>
        <dbReference type="ChEBI" id="CHEBI:15378"/>
        <dbReference type="ChEBI" id="CHEBI:57783"/>
        <dbReference type="ChEBI" id="CHEBI:58349"/>
        <dbReference type="ChEBI" id="CHEBI:65315"/>
        <dbReference type="ChEBI" id="CHEBI:74443"/>
    </reaction>
    <physiologicalReaction direction="right-to-left" evidence="11">
        <dbReference type="Rhea" id="RHEA:69857"/>
    </physiologicalReaction>
</comment>
<evidence type="ECO:0000256" key="12">
    <source>
        <dbReference type="ARBA" id="ARBA00050434"/>
    </source>
</evidence>
<evidence type="ECO:0000256" key="6">
    <source>
        <dbReference type="ARBA" id="ARBA00022857"/>
    </source>
</evidence>
<gene>
    <name evidence="21" type="ORF">BJ878DRAFT_479623</name>
</gene>
<evidence type="ECO:0000259" key="20">
    <source>
        <dbReference type="Pfam" id="PF01207"/>
    </source>
</evidence>
<comment type="catalytic activity">
    <reaction evidence="15">
        <text>5,6-dihydrouridine(20a) in tRNA + NADP(+) = uridine(20a) in tRNA + NADPH + H(+)</text>
        <dbReference type="Rhea" id="RHEA:53344"/>
        <dbReference type="Rhea" id="RHEA-COMP:13535"/>
        <dbReference type="Rhea" id="RHEA-COMP:13536"/>
        <dbReference type="ChEBI" id="CHEBI:15378"/>
        <dbReference type="ChEBI" id="CHEBI:57783"/>
        <dbReference type="ChEBI" id="CHEBI:58349"/>
        <dbReference type="ChEBI" id="CHEBI:65315"/>
        <dbReference type="ChEBI" id="CHEBI:74443"/>
        <dbReference type="EC" id="1.3.1.90"/>
    </reaction>
    <physiologicalReaction direction="right-to-left" evidence="15">
        <dbReference type="Rhea" id="RHEA:53346"/>
    </physiologicalReaction>
</comment>
<accession>A0A9P7Z452</accession>
<comment type="function">
    <text evidence="9">Catalyzes the synthesis of dihydrouridine, a modified base found in the D-loop of most tRNAs. Specifically modifies U47 in cytoplasmic tRNAs. Catalyzes the synthesis of dihydrouridine in some mRNAs, thereby affecting their translation.</text>
</comment>
<evidence type="ECO:0000313" key="21">
    <source>
        <dbReference type="EMBL" id="KAG9245034.1"/>
    </source>
</evidence>
<dbReference type="InterPro" id="IPR018517">
    <property type="entry name" value="tRNA_hU_synthase_CS"/>
</dbReference>
<evidence type="ECO:0000256" key="11">
    <source>
        <dbReference type="ARBA" id="ARBA00049447"/>
    </source>
</evidence>
<keyword evidence="5" id="KW-0819">tRNA processing</keyword>
<feature type="domain" description="DUS-like FMN-binding" evidence="20">
    <location>
        <begin position="21"/>
        <end position="281"/>
    </location>
</feature>
<organism evidence="21 22">
    <name type="scientific">Calycina marina</name>
    <dbReference type="NCBI Taxonomy" id="1763456"/>
    <lineage>
        <taxon>Eukaryota</taxon>
        <taxon>Fungi</taxon>
        <taxon>Dikarya</taxon>
        <taxon>Ascomycota</taxon>
        <taxon>Pezizomycotina</taxon>
        <taxon>Leotiomycetes</taxon>
        <taxon>Helotiales</taxon>
        <taxon>Pezizellaceae</taxon>
        <taxon>Calycina</taxon>
    </lineage>
</organism>
<dbReference type="PANTHER" id="PTHR11082">
    <property type="entry name" value="TRNA-DIHYDROURIDINE SYNTHASE"/>
    <property type="match status" value="1"/>
</dbReference>
<evidence type="ECO:0000256" key="7">
    <source>
        <dbReference type="ARBA" id="ARBA00023002"/>
    </source>
</evidence>
<dbReference type="CDD" id="cd02801">
    <property type="entry name" value="DUS_like_FMN"/>
    <property type="match status" value="1"/>
</dbReference>
<evidence type="ECO:0000256" key="9">
    <source>
        <dbReference type="ARBA" id="ARBA00045934"/>
    </source>
</evidence>
<keyword evidence="2" id="KW-0285">Flavoprotein</keyword>
<evidence type="ECO:0000313" key="22">
    <source>
        <dbReference type="Proteomes" id="UP000887226"/>
    </source>
</evidence>
<evidence type="ECO:0000256" key="13">
    <source>
        <dbReference type="ARBA" id="ARBA00051779"/>
    </source>
</evidence>
<keyword evidence="8" id="KW-0520">NAD</keyword>
<sequence>MSDPLKLFDIAKSQNRPLYAAAPMVRYSKLAFRKTVAEYGVDLTWTPMILAKEFNRSEHARNSDFTTCANAPPTIVQFGANSPFEISRATTLLAPHINGVDINCGCPQSWACAETLGAALMHKPELVASMITSAKESFKAEGFEAKKTVSVKIRIHKDLRQTVDFVKTMESVGVDFITIHGRLKSTPSSLPVNIDAIKLITEHTTVPTLSNGDVYSVEDAELHRKKLGVDGVMSARGLLENPAMFKGHSRCPWEAVEVFMLNVVKAPLPFKLVVHHLSEMVGTDHLGGTTAGGLGKLCGQEDRTALMECKDMLDILDWYERVKEVMQQSLS</sequence>
<comment type="similarity">
    <text evidence="16">Belongs to the Dus family. Dus4 subfamily.</text>
</comment>
<dbReference type="FunFam" id="3.20.20.70:FF:000159">
    <property type="entry name" value="tRNA-dihydrouridine synthase 4"/>
    <property type="match status" value="1"/>
</dbReference>
<dbReference type="EMBL" id="MU253869">
    <property type="protein sequence ID" value="KAG9245034.1"/>
    <property type="molecule type" value="Genomic_DNA"/>
</dbReference>
<dbReference type="Proteomes" id="UP000887226">
    <property type="component" value="Unassembled WGS sequence"/>
</dbReference>
<evidence type="ECO:0000256" key="15">
    <source>
        <dbReference type="ARBA" id="ARBA00052996"/>
    </source>
</evidence>
<dbReference type="GO" id="GO:0102266">
    <property type="term" value="F:tRNA-dihydrouridine20a synthase activity"/>
    <property type="evidence" value="ECO:0007669"/>
    <property type="project" value="UniProtKB-EC"/>
</dbReference>
<evidence type="ECO:0000256" key="19">
    <source>
        <dbReference type="ARBA" id="ARBA00078338"/>
    </source>
</evidence>
<evidence type="ECO:0000256" key="18">
    <source>
        <dbReference type="ARBA" id="ARBA00071722"/>
    </source>
</evidence>
<dbReference type="GO" id="GO:0102267">
    <property type="term" value="F:tRNA-dihydrouridine20b synthase activity"/>
    <property type="evidence" value="ECO:0007669"/>
    <property type="project" value="UniProtKB-ARBA"/>
</dbReference>
<comment type="catalytic activity">
    <reaction evidence="12">
        <text>5,6-dihydrouridine(20b) in tRNA + NADP(+) = uridine(20b) in tRNA + NADPH + H(+)</text>
        <dbReference type="Rhea" id="RHEA:53356"/>
        <dbReference type="Rhea" id="RHEA-COMP:13537"/>
        <dbReference type="Rhea" id="RHEA-COMP:13538"/>
        <dbReference type="ChEBI" id="CHEBI:15378"/>
        <dbReference type="ChEBI" id="CHEBI:57783"/>
        <dbReference type="ChEBI" id="CHEBI:58349"/>
        <dbReference type="ChEBI" id="CHEBI:65315"/>
        <dbReference type="ChEBI" id="CHEBI:74443"/>
        <dbReference type="EC" id="1.3.1.90"/>
    </reaction>
    <physiologicalReaction direction="right-to-left" evidence="12">
        <dbReference type="Rhea" id="RHEA:53358"/>
    </physiologicalReaction>
</comment>
<dbReference type="AlphaFoldDB" id="A0A9P7Z452"/>
<evidence type="ECO:0000256" key="4">
    <source>
        <dbReference type="ARBA" id="ARBA00022664"/>
    </source>
</evidence>
<evidence type="ECO:0000256" key="10">
    <source>
        <dbReference type="ARBA" id="ARBA00048342"/>
    </source>
</evidence>
<keyword evidence="4" id="KW-0507">mRNA processing</keyword>
<reference evidence="21" key="1">
    <citation type="journal article" date="2021" name="IMA Fungus">
        <title>Genomic characterization of three marine fungi, including Emericellopsis atlantica sp. nov. with signatures of a generalist lifestyle and marine biomass degradation.</title>
        <authorList>
            <person name="Hagestad O.C."/>
            <person name="Hou L."/>
            <person name="Andersen J.H."/>
            <person name="Hansen E.H."/>
            <person name="Altermark B."/>
            <person name="Li C."/>
            <person name="Kuhnert E."/>
            <person name="Cox R.J."/>
            <person name="Crous P.W."/>
            <person name="Spatafora J.W."/>
            <person name="Lail K."/>
            <person name="Amirebrahimi M."/>
            <person name="Lipzen A."/>
            <person name="Pangilinan J."/>
            <person name="Andreopoulos W."/>
            <person name="Hayes R.D."/>
            <person name="Ng V."/>
            <person name="Grigoriev I.V."/>
            <person name="Jackson S.A."/>
            <person name="Sutton T.D.S."/>
            <person name="Dobson A.D.W."/>
            <person name="Rama T."/>
        </authorList>
    </citation>
    <scope>NUCLEOTIDE SEQUENCE</scope>
    <source>
        <strain evidence="21">TRa3180A</strain>
    </source>
</reference>
<evidence type="ECO:0000256" key="16">
    <source>
        <dbReference type="ARBA" id="ARBA00060741"/>
    </source>
</evidence>
<dbReference type="EC" id="1.3.1.90" evidence="17"/>
<comment type="caution">
    <text evidence="21">The sequence shown here is derived from an EMBL/GenBank/DDBJ whole genome shotgun (WGS) entry which is preliminary data.</text>
</comment>
<comment type="catalytic activity">
    <reaction evidence="10">
        <text>a 5,6-dihydrouridine in mRNA + NAD(+) = a uridine in mRNA + NADH + H(+)</text>
        <dbReference type="Rhea" id="RHEA:69851"/>
        <dbReference type="Rhea" id="RHEA-COMP:14658"/>
        <dbReference type="Rhea" id="RHEA-COMP:17789"/>
        <dbReference type="ChEBI" id="CHEBI:15378"/>
        <dbReference type="ChEBI" id="CHEBI:57540"/>
        <dbReference type="ChEBI" id="CHEBI:57945"/>
        <dbReference type="ChEBI" id="CHEBI:65315"/>
        <dbReference type="ChEBI" id="CHEBI:74443"/>
    </reaction>
    <physiologicalReaction direction="right-to-left" evidence="10">
        <dbReference type="Rhea" id="RHEA:69853"/>
    </physiologicalReaction>
</comment>
<dbReference type="PANTHER" id="PTHR11082:SF31">
    <property type="entry name" value="TRNA-DIHYDROURIDINE(20A_20B) SYNTHASE [NAD(P)+]-LIKE"/>
    <property type="match status" value="1"/>
</dbReference>
<evidence type="ECO:0000256" key="17">
    <source>
        <dbReference type="ARBA" id="ARBA00066483"/>
    </source>
</evidence>
<keyword evidence="3" id="KW-0288">FMN</keyword>